<reference evidence="6 7" key="1">
    <citation type="submission" date="2010-05" db="EMBL/GenBank/DDBJ databases">
        <title>The Genome Sequence of Thecamonas trahens ATCC 50062.</title>
        <authorList>
            <consortium name="The Broad Institute Genome Sequencing Platform"/>
            <person name="Russ C."/>
            <person name="Cuomo C."/>
            <person name="Shea T."/>
            <person name="Young S.K."/>
            <person name="Zeng Q."/>
            <person name="Koehrsen M."/>
            <person name="Haas B."/>
            <person name="Borodovsky M."/>
            <person name="Guigo R."/>
            <person name="Alvarado L."/>
            <person name="Berlin A."/>
            <person name="Bochicchio J."/>
            <person name="Borenstein D."/>
            <person name="Chapman S."/>
            <person name="Chen Z."/>
            <person name="Freedman E."/>
            <person name="Gellesch M."/>
            <person name="Goldberg J."/>
            <person name="Griggs A."/>
            <person name="Gujja S."/>
            <person name="Heilman E."/>
            <person name="Heiman D."/>
            <person name="Hepburn T."/>
            <person name="Howarth C."/>
            <person name="Jen D."/>
            <person name="Larson L."/>
            <person name="Mehta T."/>
            <person name="Park D."/>
            <person name="Pearson M."/>
            <person name="Roberts A."/>
            <person name="Saif S."/>
            <person name="Shenoy N."/>
            <person name="Sisk P."/>
            <person name="Stolte C."/>
            <person name="Sykes S."/>
            <person name="Thomson T."/>
            <person name="Walk T."/>
            <person name="White J."/>
            <person name="Yandava C."/>
            <person name="Burger G."/>
            <person name="Gray M.W."/>
            <person name="Holland P.W.H."/>
            <person name="King N."/>
            <person name="Lang F.B.F."/>
            <person name="Roger A.J."/>
            <person name="Ruiz-Trillo I."/>
            <person name="Lander E."/>
            <person name="Nusbaum C."/>
        </authorList>
    </citation>
    <scope>NUCLEOTIDE SEQUENCE [LARGE SCALE GENOMIC DNA]</scope>
    <source>
        <strain evidence="6 7">ATCC 50062</strain>
    </source>
</reference>
<evidence type="ECO:0000313" key="6">
    <source>
        <dbReference type="EMBL" id="KNC54247.1"/>
    </source>
</evidence>
<gene>
    <name evidence="6" type="ORF">AMSG_10043</name>
</gene>
<dbReference type="GO" id="GO:0005737">
    <property type="term" value="C:cytoplasm"/>
    <property type="evidence" value="ECO:0007669"/>
    <property type="project" value="UniProtKB-SubCell"/>
</dbReference>
<comment type="subcellular location">
    <subcellularLocation>
        <location evidence="1">Cytoplasm</location>
    </subcellularLocation>
</comment>
<feature type="signal peptide" evidence="4">
    <location>
        <begin position="1"/>
        <end position="20"/>
    </location>
</feature>
<proteinExistence type="inferred from homology"/>
<dbReference type="PANTHER" id="PTHR46197">
    <property type="entry name" value="PROTEIN ABHD14B-LIKE"/>
    <property type="match status" value="1"/>
</dbReference>
<dbReference type="EMBL" id="GL349487">
    <property type="protein sequence ID" value="KNC54247.1"/>
    <property type="molecule type" value="Genomic_DNA"/>
</dbReference>
<name>A0A0L0DPM5_THETB</name>
<protein>
    <submittedName>
        <fullName evidence="6">Abhydrolase domain containing 14A</fullName>
    </submittedName>
</protein>
<dbReference type="SUPFAM" id="SSF53474">
    <property type="entry name" value="alpha/beta-Hydrolases"/>
    <property type="match status" value="1"/>
</dbReference>
<comment type="similarity">
    <text evidence="3">Belongs to the AB hydrolase superfamily. ABHD14 family.</text>
</comment>
<evidence type="ECO:0000256" key="3">
    <source>
        <dbReference type="ARBA" id="ARBA00037942"/>
    </source>
</evidence>
<evidence type="ECO:0000256" key="1">
    <source>
        <dbReference type="ARBA" id="ARBA00004496"/>
    </source>
</evidence>
<keyword evidence="7" id="KW-1185">Reference proteome</keyword>
<dbReference type="STRING" id="461836.A0A0L0DPM5"/>
<feature type="chain" id="PRO_5005537350" evidence="4">
    <location>
        <begin position="21"/>
        <end position="307"/>
    </location>
</feature>
<evidence type="ECO:0000256" key="2">
    <source>
        <dbReference type="ARBA" id="ARBA00022490"/>
    </source>
</evidence>
<dbReference type="Pfam" id="PF12697">
    <property type="entry name" value="Abhydrolase_6"/>
    <property type="match status" value="1"/>
</dbReference>
<dbReference type="Gene3D" id="3.40.50.1820">
    <property type="entry name" value="alpha/beta hydrolase"/>
    <property type="match status" value="1"/>
</dbReference>
<keyword evidence="6" id="KW-0378">Hydrolase</keyword>
<dbReference type="InterPro" id="IPR000073">
    <property type="entry name" value="AB_hydrolase_1"/>
</dbReference>
<evidence type="ECO:0000256" key="4">
    <source>
        <dbReference type="SAM" id="SignalP"/>
    </source>
</evidence>
<organism evidence="6 7">
    <name type="scientific">Thecamonas trahens ATCC 50062</name>
    <dbReference type="NCBI Taxonomy" id="461836"/>
    <lineage>
        <taxon>Eukaryota</taxon>
        <taxon>Apusozoa</taxon>
        <taxon>Apusomonadida</taxon>
        <taxon>Apusomonadidae</taxon>
        <taxon>Thecamonas</taxon>
    </lineage>
</organism>
<keyword evidence="2" id="KW-0963">Cytoplasm</keyword>
<dbReference type="RefSeq" id="XP_013753882.1">
    <property type="nucleotide sequence ID" value="XM_013898428.1"/>
</dbReference>
<sequence>MNKVWMVVVVVGLVGLVVLLSPPRQQKQYVQVQPTDSGKATGKGMRPGLVKKVKKEPKFAFHEIVEHDRYSSKLWPEGVSYHRVWFDTGAPYHSKSPRPTVVLLHGSAFNRGVWGEATGTLKALTESGIRAVALDLPGFAHTKTPPLTKGSSRTEFLETLLAAEDPTGMAPALADVEVFKHVRVTPPYVLVAPSASAPLAVDFALAHPELVDGLVLVAPVGLKPYAKQLKAEYTGRVMFVYGTADPLFEKRVEVWDYFPRANSLVEVDILDGSHPAYLDEPAKFNAHLAAFITVPAPQPDARDKSDL</sequence>
<dbReference type="InterPro" id="IPR029058">
    <property type="entry name" value="AB_hydrolase_fold"/>
</dbReference>
<evidence type="ECO:0000313" key="7">
    <source>
        <dbReference type="Proteomes" id="UP000054408"/>
    </source>
</evidence>
<evidence type="ECO:0000259" key="5">
    <source>
        <dbReference type="Pfam" id="PF12697"/>
    </source>
</evidence>
<dbReference type="Proteomes" id="UP000054408">
    <property type="component" value="Unassembled WGS sequence"/>
</dbReference>
<dbReference type="OrthoDB" id="284184at2759"/>
<dbReference type="GO" id="GO:0016787">
    <property type="term" value="F:hydrolase activity"/>
    <property type="evidence" value="ECO:0007669"/>
    <property type="project" value="UniProtKB-KW"/>
</dbReference>
<dbReference type="AlphaFoldDB" id="A0A0L0DPM5"/>
<dbReference type="PANTHER" id="PTHR46197:SF3">
    <property type="entry name" value="AB HYDROLASE-1 DOMAIN-CONTAINING PROTEIN"/>
    <property type="match status" value="1"/>
</dbReference>
<accession>A0A0L0DPM5</accession>
<keyword evidence="4" id="KW-0732">Signal</keyword>
<dbReference type="GeneID" id="25568368"/>
<feature type="domain" description="AB hydrolase-1" evidence="5">
    <location>
        <begin position="101"/>
        <end position="260"/>
    </location>
</feature>